<dbReference type="Proteomes" id="UP000036908">
    <property type="component" value="Unassembled WGS sequence"/>
</dbReference>
<keyword evidence="3" id="KW-0820">tRNA-binding</keyword>
<dbReference type="GO" id="GO:0005524">
    <property type="term" value="F:ATP binding"/>
    <property type="evidence" value="ECO:0007669"/>
    <property type="project" value="UniProtKB-KW"/>
</dbReference>
<dbReference type="InterPro" id="IPR051309">
    <property type="entry name" value="ABCF_ATPase"/>
</dbReference>
<dbReference type="InterPro" id="IPR032524">
    <property type="entry name" value="ABC_tran_C"/>
</dbReference>
<dbReference type="InterPro" id="IPR027417">
    <property type="entry name" value="P-loop_NTPase"/>
</dbReference>
<keyword evidence="6" id="KW-0547">Nucleotide-binding</keyword>
<keyword evidence="10" id="KW-0694">RNA-binding</keyword>
<evidence type="ECO:0000256" key="6">
    <source>
        <dbReference type="ARBA" id="ARBA00022741"/>
    </source>
</evidence>
<keyword evidence="4" id="KW-0699">rRNA-binding</keyword>
<dbReference type="GO" id="GO:0019843">
    <property type="term" value="F:rRNA binding"/>
    <property type="evidence" value="ECO:0007669"/>
    <property type="project" value="UniProtKB-KW"/>
</dbReference>
<dbReference type="GO" id="GO:0006417">
    <property type="term" value="P:regulation of translation"/>
    <property type="evidence" value="ECO:0007669"/>
    <property type="project" value="UniProtKB-KW"/>
</dbReference>
<dbReference type="InterPro" id="IPR003593">
    <property type="entry name" value="AAA+_ATPase"/>
</dbReference>
<name>A0A0L8ALP1_9BACT</name>
<comment type="similarity">
    <text evidence="1">Belongs to the ABC transporter superfamily. ABCF family. Translational throttle EttA subfamily.</text>
</comment>
<keyword evidence="5" id="KW-0677">Repeat</keyword>
<evidence type="ECO:0000256" key="7">
    <source>
        <dbReference type="ARBA" id="ARBA00022801"/>
    </source>
</evidence>
<keyword evidence="11" id="KW-0648">Protein biosynthesis</keyword>
<dbReference type="PROSITE" id="PS00211">
    <property type="entry name" value="ABC_TRANSPORTER_1"/>
    <property type="match status" value="2"/>
</dbReference>
<evidence type="ECO:0000256" key="3">
    <source>
        <dbReference type="ARBA" id="ARBA00022555"/>
    </source>
</evidence>
<dbReference type="Pfam" id="PF16326">
    <property type="entry name" value="ABC_tran_CTD"/>
    <property type="match status" value="1"/>
</dbReference>
<dbReference type="Pfam" id="PF00005">
    <property type="entry name" value="ABC_tran"/>
    <property type="match status" value="2"/>
</dbReference>
<keyword evidence="2" id="KW-0963">Cytoplasm</keyword>
<feature type="domain" description="ABC transporter" evidence="13">
    <location>
        <begin position="317"/>
        <end position="535"/>
    </location>
</feature>
<dbReference type="OrthoDB" id="1521973at2"/>
<dbReference type="Pfam" id="PF12848">
    <property type="entry name" value="ABC_tran_Xtn"/>
    <property type="match status" value="1"/>
</dbReference>
<dbReference type="RefSeq" id="WP_053222774.1">
    <property type="nucleotide sequence ID" value="NZ_JSVA01000007.1"/>
</dbReference>
<dbReference type="GO" id="GO:0006412">
    <property type="term" value="P:translation"/>
    <property type="evidence" value="ECO:0007669"/>
    <property type="project" value="UniProtKB-KW"/>
</dbReference>
<evidence type="ECO:0000313" key="14">
    <source>
        <dbReference type="EMBL" id="KOF03418.1"/>
    </source>
</evidence>
<keyword evidence="12" id="KW-0175">Coiled coil</keyword>
<dbReference type="GO" id="GO:0003677">
    <property type="term" value="F:DNA binding"/>
    <property type="evidence" value="ECO:0007669"/>
    <property type="project" value="InterPro"/>
</dbReference>
<dbReference type="GO" id="GO:0016887">
    <property type="term" value="F:ATP hydrolysis activity"/>
    <property type="evidence" value="ECO:0007669"/>
    <property type="project" value="InterPro"/>
</dbReference>
<gene>
    <name evidence="14" type="ORF">OB69_05865</name>
</gene>
<evidence type="ECO:0000256" key="2">
    <source>
        <dbReference type="ARBA" id="ARBA00022490"/>
    </source>
</evidence>
<organism evidence="14 15">
    <name type="scientific">Roseivirga seohaensis subsp. aquiponti</name>
    <dbReference type="NCBI Taxonomy" id="1566026"/>
    <lineage>
        <taxon>Bacteria</taxon>
        <taxon>Pseudomonadati</taxon>
        <taxon>Bacteroidota</taxon>
        <taxon>Cytophagia</taxon>
        <taxon>Cytophagales</taxon>
        <taxon>Roseivirgaceae</taxon>
        <taxon>Roseivirga</taxon>
    </lineage>
</organism>
<accession>A0A0L8ALP1</accession>
<dbReference type="InterPro" id="IPR003439">
    <property type="entry name" value="ABC_transporter-like_ATP-bd"/>
</dbReference>
<dbReference type="SMART" id="SM00382">
    <property type="entry name" value="AAA"/>
    <property type="match status" value="2"/>
</dbReference>
<dbReference type="Gene3D" id="1.10.287.380">
    <property type="entry name" value="Valyl-tRNA synthetase, C-terminal domain"/>
    <property type="match status" value="1"/>
</dbReference>
<keyword evidence="15" id="KW-1185">Reference proteome</keyword>
<dbReference type="PANTHER" id="PTHR42855:SF1">
    <property type="entry name" value="ABC TRANSPORTER DOMAIN-CONTAINING PROTEIN"/>
    <property type="match status" value="1"/>
</dbReference>
<evidence type="ECO:0000256" key="4">
    <source>
        <dbReference type="ARBA" id="ARBA00022730"/>
    </source>
</evidence>
<reference evidence="15" key="1">
    <citation type="submission" date="2014-11" db="EMBL/GenBank/DDBJ databases">
        <title>Genome sequencing of Roseivirga sp. D-25.</title>
        <authorList>
            <person name="Selvaratnam C."/>
            <person name="Thevarajoo S."/>
            <person name="Goh K.M."/>
            <person name="Eee R."/>
            <person name="Chan K.-G."/>
            <person name="Chong C.S."/>
        </authorList>
    </citation>
    <scope>NUCLEOTIDE SEQUENCE [LARGE SCALE GENOMIC DNA]</scope>
    <source>
        <strain evidence="15">D-25</strain>
    </source>
</reference>
<dbReference type="FunFam" id="3.40.50.300:FF:000183">
    <property type="entry name" value="ABC transporter ATP-binding protein yjjK"/>
    <property type="match status" value="1"/>
</dbReference>
<dbReference type="CDD" id="cd03221">
    <property type="entry name" value="ABCF_EF-3"/>
    <property type="match status" value="2"/>
</dbReference>
<dbReference type="InterPro" id="IPR032781">
    <property type="entry name" value="ABC_tran_Xtn"/>
</dbReference>
<dbReference type="PATRIC" id="fig|1566026.4.peg.2997"/>
<dbReference type="SUPFAM" id="SSF52540">
    <property type="entry name" value="P-loop containing nucleoside triphosphate hydrolases"/>
    <property type="match status" value="2"/>
</dbReference>
<evidence type="ECO:0000256" key="9">
    <source>
        <dbReference type="ARBA" id="ARBA00022845"/>
    </source>
</evidence>
<evidence type="ECO:0000256" key="12">
    <source>
        <dbReference type="SAM" id="Coils"/>
    </source>
</evidence>
<evidence type="ECO:0000256" key="10">
    <source>
        <dbReference type="ARBA" id="ARBA00022884"/>
    </source>
</evidence>
<evidence type="ECO:0000256" key="5">
    <source>
        <dbReference type="ARBA" id="ARBA00022737"/>
    </source>
</evidence>
<dbReference type="GO" id="GO:0000049">
    <property type="term" value="F:tRNA binding"/>
    <property type="evidence" value="ECO:0007669"/>
    <property type="project" value="UniProtKB-KW"/>
</dbReference>
<dbReference type="InterPro" id="IPR037118">
    <property type="entry name" value="Val-tRNA_synth_C_sf"/>
</dbReference>
<dbReference type="PANTHER" id="PTHR42855">
    <property type="entry name" value="ABC TRANSPORTER ATP-BINDING SUBUNIT"/>
    <property type="match status" value="1"/>
</dbReference>
<feature type="coiled-coil region" evidence="12">
    <location>
        <begin position="556"/>
        <end position="614"/>
    </location>
</feature>
<evidence type="ECO:0000256" key="1">
    <source>
        <dbReference type="ARBA" id="ARBA00005868"/>
    </source>
</evidence>
<dbReference type="FunFam" id="3.40.50.300:FF:000011">
    <property type="entry name" value="Putative ABC transporter ATP-binding component"/>
    <property type="match status" value="1"/>
</dbReference>
<evidence type="ECO:0000313" key="15">
    <source>
        <dbReference type="Proteomes" id="UP000036908"/>
    </source>
</evidence>
<proteinExistence type="inferred from homology"/>
<protein>
    <submittedName>
        <fullName evidence="14">ABC transporter</fullName>
    </submittedName>
</protein>
<dbReference type="PROSITE" id="PS50893">
    <property type="entry name" value="ABC_TRANSPORTER_2"/>
    <property type="match status" value="2"/>
</dbReference>
<sequence>MNYLSLENITKTFGDRKILDAISIGIDQGQKIALVGVNGSGKSTLLKIITGVEKQDAGDVVFRNDIVVRSLVQNPKFETNQTVLDAVFDSDDEALRLLSRYQKVMLQAERGDYDDKEMQTVIERIDALNAWDQESQIKQVLGKLGLKDLEADVSKLSGGQQKRVAMAQVLIQRPDLLILDEPTNHLDIDSIEWLEGYLSQANMALILVTHDRYFLEKVTNEIVELDHGKLYRYKGDYGHFLEKKAERHESEASSIEKAQNLYRKELDWIRRQPKARGTKAKYRVDAFEETKSKAFSGAKATGMELGATASRQGKKVLEIEEISHGFGDKKLINNFSYVFPRKDRVGIVGANGSGKTTFLRLLVGDLEANEGSIDLGQTTKIGYYRQQELRFNDAQTVIEFAKEIAEFVEYGKGQSIPVSQFLTRFLFPPEVQYKPIGKLSGGEKRRLQLLKILIKSPNFLILDEPTNDLDLITLNTLENFLENFEGCLVLVSHDRYFVDKLVDHLFVFDGQGDIRDYNGNYTDWRLEEVAAKEAPKPKVVEKPAAPAPKKEQRKISYKEKLEFDTLEKEMAQLEAQKAVLNEKIIDGSTNHEELTAWATELERINNDLEEKEMRWLELSEYM</sequence>
<evidence type="ECO:0000256" key="8">
    <source>
        <dbReference type="ARBA" id="ARBA00022840"/>
    </source>
</evidence>
<feature type="domain" description="ABC transporter" evidence="13">
    <location>
        <begin position="4"/>
        <end position="252"/>
    </location>
</feature>
<dbReference type="InterPro" id="IPR017871">
    <property type="entry name" value="ABC_transporter-like_CS"/>
</dbReference>
<dbReference type="AlphaFoldDB" id="A0A0L8ALP1"/>
<comment type="caution">
    <text evidence="14">The sequence shown here is derived from an EMBL/GenBank/DDBJ whole genome shotgun (WGS) entry which is preliminary data.</text>
</comment>
<evidence type="ECO:0000259" key="13">
    <source>
        <dbReference type="PROSITE" id="PS50893"/>
    </source>
</evidence>
<keyword evidence="7" id="KW-0378">Hydrolase</keyword>
<dbReference type="Gene3D" id="3.40.50.300">
    <property type="entry name" value="P-loop containing nucleotide triphosphate hydrolases"/>
    <property type="match status" value="2"/>
</dbReference>
<keyword evidence="8" id="KW-0067">ATP-binding</keyword>
<keyword evidence="9" id="KW-0810">Translation regulation</keyword>
<dbReference type="EMBL" id="JSVA01000007">
    <property type="protein sequence ID" value="KOF03418.1"/>
    <property type="molecule type" value="Genomic_DNA"/>
</dbReference>
<evidence type="ECO:0000256" key="11">
    <source>
        <dbReference type="ARBA" id="ARBA00022917"/>
    </source>
</evidence>